<accession>A0A0L8GXG1</accession>
<dbReference type="AlphaFoldDB" id="A0A0L8GXG1"/>
<sequence>MLSHTYIFTMSFHTVLISTKFAIQEDLCLHCHALELNLKRCSFRTTFINTLTAAPDFYILEISTTSMHLFIELLFVFPTIYRTFVIPTLSFFLSLRNLTGIIANNYLQKNVR</sequence>
<reference evidence="1" key="1">
    <citation type="submission" date="2015-07" db="EMBL/GenBank/DDBJ databases">
        <title>MeaNS - Measles Nucleotide Surveillance Program.</title>
        <authorList>
            <person name="Tran T."/>
            <person name="Druce J."/>
        </authorList>
    </citation>
    <scope>NUCLEOTIDE SEQUENCE</scope>
    <source>
        <strain evidence="1">UCB-OBI-ISO-001</strain>
        <tissue evidence="1">Gonad</tissue>
    </source>
</reference>
<protein>
    <submittedName>
        <fullName evidence="1">Uncharacterized protein</fullName>
    </submittedName>
</protein>
<evidence type="ECO:0000313" key="1">
    <source>
        <dbReference type="EMBL" id="KOF81539.1"/>
    </source>
</evidence>
<name>A0A0L8GXG1_OCTBM</name>
<dbReference type="EMBL" id="KQ420038">
    <property type="protein sequence ID" value="KOF81539.1"/>
    <property type="molecule type" value="Genomic_DNA"/>
</dbReference>
<gene>
    <name evidence="1" type="ORF">OCBIM_22026399mg</name>
</gene>
<proteinExistence type="predicted"/>
<organism evidence="1">
    <name type="scientific">Octopus bimaculoides</name>
    <name type="common">California two-spotted octopus</name>
    <dbReference type="NCBI Taxonomy" id="37653"/>
    <lineage>
        <taxon>Eukaryota</taxon>
        <taxon>Metazoa</taxon>
        <taxon>Spiralia</taxon>
        <taxon>Lophotrochozoa</taxon>
        <taxon>Mollusca</taxon>
        <taxon>Cephalopoda</taxon>
        <taxon>Coleoidea</taxon>
        <taxon>Octopodiformes</taxon>
        <taxon>Octopoda</taxon>
        <taxon>Incirrata</taxon>
        <taxon>Octopodidae</taxon>
        <taxon>Octopus</taxon>
    </lineage>
</organism>